<dbReference type="Proteomes" id="UP000254227">
    <property type="component" value="Unassembled WGS sequence"/>
</dbReference>
<protein>
    <submittedName>
        <fullName evidence="1">Uncharacterized protein</fullName>
    </submittedName>
</protein>
<evidence type="ECO:0000313" key="2">
    <source>
        <dbReference type="Proteomes" id="UP000254227"/>
    </source>
</evidence>
<reference evidence="1 2" key="1">
    <citation type="submission" date="2018-06" db="EMBL/GenBank/DDBJ databases">
        <authorList>
            <consortium name="Pathogen Informatics"/>
            <person name="Doyle S."/>
        </authorList>
    </citation>
    <scope>NUCLEOTIDE SEQUENCE [LARGE SCALE GENOMIC DNA]</scope>
    <source>
        <strain evidence="1 2">NCTC10308</strain>
    </source>
</reference>
<name>A0A380U943_ACIJO</name>
<accession>A0A380U943</accession>
<evidence type="ECO:0000313" key="1">
    <source>
        <dbReference type="EMBL" id="SUT98212.1"/>
    </source>
</evidence>
<organism evidence="1 2">
    <name type="scientific">Acinetobacter johnsonii</name>
    <dbReference type="NCBI Taxonomy" id="40214"/>
    <lineage>
        <taxon>Bacteria</taxon>
        <taxon>Pseudomonadati</taxon>
        <taxon>Pseudomonadota</taxon>
        <taxon>Gammaproteobacteria</taxon>
        <taxon>Moraxellales</taxon>
        <taxon>Moraxellaceae</taxon>
        <taxon>Acinetobacter</taxon>
    </lineage>
</organism>
<gene>
    <name evidence="1" type="ORF">NCTC10308_02759</name>
</gene>
<sequence>MLYFKECYGQKRVLSNIRLALNERFNGLFLPNKLIIKPLHDA</sequence>
<dbReference type="AlphaFoldDB" id="A0A380U943"/>
<dbReference type="EMBL" id="UFRV01000006">
    <property type="protein sequence ID" value="SUT98212.1"/>
    <property type="molecule type" value="Genomic_DNA"/>
</dbReference>
<proteinExistence type="predicted"/>